<dbReference type="Pfam" id="PF20062">
    <property type="entry name" value="DUF6461"/>
    <property type="match status" value="1"/>
</dbReference>
<comment type="caution">
    <text evidence="1">The sequence shown here is derived from an EMBL/GenBank/DDBJ whole genome shotgun (WGS) entry which is preliminary data.</text>
</comment>
<dbReference type="EMBL" id="JACXRZ010000011">
    <property type="protein sequence ID" value="MBD3144859.1"/>
    <property type="molecule type" value="Genomic_DNA"/>
</dbReference>
<reference evidence="1 2" key="1">
    <citation type="submission" date="2020-09" db="EMBL/GenBank/DDBJ databases">
        <title>Actinomycete isolated from the Camponotus japonicus Mayr.</title>
        <authorList>
            <person name="Gong X."/>
        </authorList>
    </citation>
    <scope>NUCLEOTIDE SEQUENCE [LARGE SCALE GENOMIC DNA]</scope>
    <source>
        <strain evidence="1 2">2C-HV3</strain>
    </source>
</reference>
<dbReference type="Proteomes" id="UP000653231">
    <property type="component" value="Unassembled WGS sequence"/>
</dbReference>
<name>A0ABR8L541_9ACTN</name>
<dbReference type="RefSeq" id="WP_191052366.1">
    <property type="nucleotide sequence ID" value="NZ_JACXRZ010000011.1"/>
</dbReference>
<gene>
    <name evidence="1" type="ORF">IEQ31_16905</name>
</gene>
<organism evidence="1 2">
    <name type="scientific">Microbispora bryophytorum subsp. camponoti</name>
    <dbReference type="NCBI Taxonomy" id="1677852"/>
    <lineage>
        <taxon>Bacteria</taxon>
        <taxon>Bacillati</taxon>
        <taxon>Actinomycetota</taxon>
        <taxon>Actinomycetes</taxon>
        <taxon>Streptosporangiales</taxon>
        <taxon>Streptosporangiaceae</taxon>
        <taxon>Microbispora</taxon>
    </lineage>
</organism>
<evidence type="ECO:0000313" key="2">
    <source>
        <dbReference type="Proteomes" id="UP000653231"/>
    </source>
</evidence>
<dbReference type="InterPro" id="IPR045592">
    <property type="entry name" value="DUF6461"/>
</dbReference>
<evidence type="ECO:0000313" key="1">
    <source>
        <dbReference type="EMBL" id="MBD3144859.1"/>
    </source>
</evidence>
<protein>
    <submittedName>
        <fullName evidence="1">Uncharacterized protein</fullName>
    </submittedName>
</protein>
<proteinExistence type="predicted"/>
<sequence>MLPDIEAHYADLIERSLDIGELCMTWCRAASADEVLGAFDVDVLDVTMSGLHHLVKQSYDDLEAGRLGRFLMLAEEPPWFLAMEYTGDRAFRALERLSSGGEALCLIGSQMLYRGRLYYAREGRRLCMFDYGGDIWGDTAPIAKHLGGLFNLHERYADVERGLVPGDETLDDWRIHAFVLMERITGIRLSFELLERGNALYRFRG</sequence>
<accession>A0ABR8L541</accession>
<keyword evidence="2" id="KW-1185">Reference proteome</keyword>